<evidence type="ECO:0000313" key="2">
    <source>
        <dbReference type="Proteomes" id="UP000006512"/>
    </source>
</evidence>
<sequence>MASLALNGPQFQEGCQACKKKVVFNPRGKWLTACFPL</sequence>
<evidence type="ECO:0000313" key="1">
    <source>
        <dbReference type="EMBL" id="EGF93418.1"/>
    </source>
</evidence>
<dbReference type="STRING" id="715226.ABI_18580"/>
<protein>
    <submittedName>
        <fullName evidence="1">Uncharacterized protein</fullName>
    </submittedName>
</protein>
<dbReference type="HOGENOM" id="CLU_3339383_0_0_5"/>
<dbReference type="EMBL" id="GL883077">
    <property type="protein sequence ID" value="EGF93418.1"/>
    <property type="molecule type" value="Genomic_DNA"/>
</dbReference>
<accession>F4QL43</accession>
<keyword evidence="2" id="KW-1185">Reference proteome</keyword>
<dbReference type="AlphaFoldDB" id="F4QL43"/>
<dbReference type="Proteomes" id="UP000006512">
    <property type="component" value="Unassembled WGS sequence"/>
</dbReference>
<reference evidence="2" key="1">
    <citation type="submission" date="2011-03" db="EMBL/GenBank/DDBJ databases">
        <title>Draft genome sequence of Brevundimonas diminuta.</title>
        <authorList>
            <person name="Brown P.J.B."/>
            <person name="Buechlein A."/>
            <person name="Hemmerich C."/>
            <person name="Brun Y.V."/>
        </authorList>
    </citation>
    <scope>NUCLEOTIDE SEQUENCE [LARGE SCALE GENOMIC DNA]</scope>
    <source>
        <strain evidence="2">C19</strain>
    </source>
</reference>
<gene>
    <name evidence="1" type="ORF">ABI_18580</name>
</gene>
<organism evidence="1 2">
    <name type="scientific">Asticcacaulis biprosthecium C19</name>
    <dbReference type="NCBI Taxonomy" id="715226"/>
    <lineage>
        <taxon>Bacteria</taxon>
        <taxon>Pseudomonadati</taxon>
        <taxon>Pseudomonadota</taxon>
        <taxon>Alphaproteobacteria</taxon>
        <taxon>Caulobacterales</taxon>
        <taxon>Caulobacteraceae</taxon>
        <taxon>Asticcacaulis</taxon>
    </lineage>
</organism>
<proteinExistence type="predicted"/>
<name>F4QL43_9CAUL</name>